<feature type="domain" description="Transposase IS110-like N-terminal" evidence="1">
    <location>
        <begin position="14"/>
        <end position="168"/>
    </location>
</feature>
<dbReference type="AlphaFoldDB" id="R4YY59"/>
<keyword evidence="4" id="KW-1185">Reference proteome</keyword>
<dbReference type="InterPro" id="IPR003346">
    <property type="entry name" value="Transposase_20"/>
</dbReference>
<dbReference type="STRING" id="1229780.BN381_230019"/>
<dbReference type="InterPro" id="IPR002525">
    <property type="entry name" value="Transp_IS110-like_N"/>
</dbReference>
<dbReference type="GO" id="GO:0004803">
    <property type="term" value="F:transposase activity"/>
    <property type="evidence" value="ECO:0007669"/>
    <property type="project" value="InterPro"/>
</dbReference>
<dbReference type="PANTHER" id="PTHR33055">
    <property type="entry name" value="TRANSPOSASE FOR INSERTION SEQUENCE ELEMENT IS1111A"/>
    <property type="match status" value="1"/>
</dbReference>
<accession>R4YY59</accession>
<name>R4YY59_9ACTN</name>
<dbReference type="NCBIfam" id="NF033542">
    <property type="entry name" value="transpos_IS110"/>
    <property type="match status" value="1"/>
</dbReference>
<reference evidence="3 4" key="1">
    <citation type="journal article" date="2013" name="ISME J.">
        <title>Metabolic model for the filamentous 'Candidatus Microthrix parvicella' based on genomic and metagenomic analyses.</title>
        <authorList>
            <person name="Jon McIlroy S."/>
            <person name="Kristiansen R."/>
            <person name="Albertsen M."/>
            <person name="Michael Karst S."/>
            <person name="Rossetti S."/>
            <person name="Lund Nielsen J."/>
            <person name="Tandoi V."/>
            <person name="James Seviour R."/>
            <person name="Nielsen P.H."/>
        </authorList>
    </citation>
    <scope>NUCLEOTIDE SEQUENCE [LARGE SCALE GENOMIC DNA]</scope>
    <source>
        <strain evidence="3 4">RN1</strain>
    </source>
</reference>
<dbReference type="GO" id="GO:0003677">
    <property type="term" value="F:DNA binding"/>
    <property type="evidence" value="ECO:0007669"/>
    <property type="project" value="InterPro"/>
</dbReference>
<sequence>MGDQPTATDVDVFVGVDMAKEDHYAHAIGPDGNELYARTVRNDQADIEAAIDTASAAGRTVLVIDMTASSAHLLLATAAARRVPVAYVTGLQMRRAADLYAGSAKTDPRDAFILADYARRHVDRLTWLDINDELLVRLRVLNGRDVDLAGDATRTINRCRDALVSISPALERVVGPKLGHGGVQDLMGRWATPTALRAAGKTRVRTLVSKRSPRLADKLTDQIWEALDAQTLTLPAEDTWGEVIADLAGDLTKIAARRDALKGDIEEAFLAHPLGKVLVTLCGFGPRTGARTLAEIGDPHRFATGGHLASYAALAPVNRQSGRTLDTATRQRRGNHRLKNALFLAAFVATQHDPDARAYYQRKRAEGKKHNAAVICVARRRCDLILAMLKNREPYRQPQPENLPQAA</sequence>
<evidence type="ECO:0000313" key="4">
    <source>
        <dbReference type="Proteomes" id="UP000018291"/>
    </source>
</evidence>
<organism evidence="3 4">
    <name type="scientific">Candidatus Neomicrothrix parvicella RN1</name>
    <dbReference type="NCBI Taxonomy" id="1229780"/>
    <lineage>
        <taxon>Bacteria</taxon>
        <taxon>Bacillati</taxon>
        <taxon>Actinomycetota</taxon>
        <taxon>Acidimicrobiia</taxon>
        <taxon>Acidimicrobiales</taxon>
        <taxon>Microthrixaceae</taxon>
        <taxon>Candidatus Neomicrothrix</taxon>
    </lineage>
</organism>
<dbReference type="OrthoDB" id="3188901at2"/>
<proteinExistence type="predicted"/>
<dbReference type="Pfam" id="PF02371">
    <property type="entry name" value="Transposase_20"/>
    <property type="match status" value="1"/>
</dbReference>
<feature type="domain" description="Transposase IS116/IS110/IS902 C-terminal" evidence="2">
    <location>
        <begin position="277"/>
        <end position="361"/>
    </location>
</feature>
<dbReference type="PANTHER" id="PTHR33055:SF3">
    <property type="entry name" value="PUTATIVE TRANSPOSASE FOR IS117-RELATED"/>
    <property type="match status" value="1"/>
</dbReference>
<dbReference type="GO" id="GO:0006313">
    <property type="term" value="P:DNA transposition"/>
    <property type="evidence" value="ECO:0007669"/>
    <property type="project" value="InterPro"/>
</dbReference>
<dbReference type="Proteomes" id="UP000018291">
    <property type="component" value="Unassembled WGS sequence"/>
</dbReference>
<evidence type="ECO:0000313" key="3">
    <source>
        <dbReference type="EMBL" id="CCM63484.1"/>
    </source>
</evidence>
<dbReference type="EMBL" id="CANL01000016">
    <property type="protein sequence ID" value="CCM63484.1"/>
    <property type="molecule type" value="Genomic_DNA"/>
</dbReference>
<comment type="caution">
    <text evidence="3">The sequence shown here is derived from an EMBL/GenBank/DDBJ whole genome shotgun (WGS) entry which is preliminary data.</text>
</comment>
<evidence type="ECO:0000259" key="1">
    <source>
        <dbReference type="Pfam" id="PF01548"/>
    </source>
</evidence>
<protein>
    <submittedName>
        <fullName evidence="3">Uncharacterized protein</fullName>
    </submittedName>
</protein>
<dbReference type="RefSeq" id="WP_012226115.1">
    <property type="nucleotide sequence ID" value="NZ_HG422565.1"/>
</dbReference>
<dbReference type="eggNOG" id="COG3547">
    <property type="taxonomic scope" value="Bacteria"/>
</dbReference>
<dbReference type="Pfam" id="PF01548">
    <property type="entry name" value="DEDD_Tnp_IS110"/>
    <property type="match status" value="1"/>
</dbReference>
<evidence type="ECO:0000259" key="2">
    <source>
        <dbReference type="Pfam" id="PF02371"/>
    </source>
</evidence>
<dbReference type="InterPro" id="IPR047650">
    <property type="entry name" value="Transpos_IS110"/>
</dbReference>
<gene>
    <name evidence="3" type="ORF">BN381_230019</name>
</gene>
<dbReference type="HOGENOM" id="CLU_036902_2_3_11"/>